<proteinExistence type="predicted"/>
<keyword evidence="3" id="KW-1185">Reference proteome</keyword>
<feature type="region of interest" description="Disordered" evidence="1">
    <location>
        <begin position="1"/>
        <end position="92"/>
    </location>
</feature>
<evidence type="ECO:0000256" key="1">
    <source>
        <dbReference type="SAM" id="MobiDB-lite"/>
    </source>
</evidence>
<accession>A0ABD3LWJ0</accession>
<feature type="compositionally biased region" description="Polar residues" evidence="1">
    <location>
        <begin position="23"/>
        <end position="63"/>
    </location>
</feature>
<name>A0ABD3LWJ0_9STRA</name>
<reference evidence="2 3" key="1">
    <citation type="submission" date="2024-10" db="EMBL/GenBank/DDBJ databases">
        <title>Updated reference genomes for cyclostephanoid diatoms.</title>
        <authorList>
            <person name="Roberts W.R."/>
            <person name="Alverson A.J."/>
        </authorList>
    </citation>
    <scope>NUCLEOTIDE SEQUENCE [LARGE SCALE GENOMIC DNA]</scope>
    <source>
        <strain evidence="2 3">AJA232-27</strain>
    </source>
</reference>
<dbReference type="Proteomes" id="UP001530293">
    <property type="component" value="Unassembled WGS sequence"/>
</dbReference>
<organism evidence="2 3">
    <name type="scientific">Discostella pseudostelligera</name>
    <dbReference type="NCBI Taxonomy" id="259834"/>
    <lineage>
        <taxon>Eukaryota</taxon>
        <taxon>Sar</taxon>
        <taxon>Stramenopiles</taxon>
        <taxon>Ochrophyta</taxon>
        <taxon>Bacillariophyta</taxon>
        <taxon>Coscinodiscophyceae</taxon>
        <taxon>Thalassiosirophycidae</taxon>
        <taxon>Stephanodiscales</taxon>
        <taxon>Stephanodiscaceae</taxon>
        <taxon>Discostella</taxon>
    </lineage>
</organism>
<gene>
    <name evidence="2" type="ORF">ACHAWU_005627</name>
</gene>
<dbReference type="EMBL" id="JALLBG020000313">
    <property type="protein sequence ID" value="KAL3756123.1"/>
    <property type="molecule type" value="Genomic_DNA"/>
</dbReference>
<comment type="caution">
    <text evidence="2">The sequence shown here is derived from an EMBL/GenBank/DDBJ whole genome shotgun (WGS) entry which is preliminary data.</text>
</comment>
<protein>
    <submittedName>
        <fullName evidence="2">Uncharacterized protein</fullName>
    </submittedName>
</protein>
<sequence length="210" mass="23182">MFLHRESDETTASLTGSSSGSSNEITPDNSDRTSGGSLSSGEVQQKVVNITNLRTYDNANRNSKQQRHYEQHHQEEEDVVEQHQQQQARGTIQVRKMQWTDPKNGQMGSYTGQVNTHFIPHGYGVMEYHDPSVLVKEGKWKDGRYRKSNNGSSRKGEDGGVGRSSSRSASRSRSKSRDVGHRSSTTTRARSSSRRPTEQVVVVGGGGGTS</sequence>
<evidence type="ECO:0000313" key="3">
    <source>
        <dbReference type="Proteomes" id="UP001530293"/>
    </source>
</evidence>
<evidence type="ECO:0000313" key="2">
    <source>
        <dbReference type="EMBL" id="KAL3756123.1"/>
    </source>
</evidence>
<dbReference type="AlphaFoldDB" id="A0ABD3LWJ0"/>
<feature type="region of interest" description="Disordered" evidence="1">
    <location>
        <begin position="143"/>
        <end position="210"/>
    </location>
</feature>